<evidence type="ECO:0000313" key="2">
    <source>
        <dbReference type="Proteomes" id="UP000055024"/>
    </source>
</evidence>
<comment type="caution">
    <text evidence="1">The sequence shown here is derived from an EMBL/GenBank/DDBJ whole genome shotgun (WGS) entry which is preliminary data.</text>
</comment>
<dbReference type="Proteomes" id="UP000055024">
    <property type="component" value="Unassembled WGS sequence"/>
</dbReference>
<reference evidence="1 2" key="1">
    <citation type="submission" date="2015-01" db="EMBL/GenBank/DDBJ databases">
        <title>Evolution of Trichinella species and genotypes.</title>
        <authorList>
            <person name="Korhonen P.K."/>
            <person name="Edoardo P."/>
            <person name="Giuseppe L.R."/>
            <person name="Gasser R.B."/>
        </authorList>
    </citation>
    <scope>NUCLEOTIDE SEQUENCE [LARGE SCALE GENOMIC DNA]</scope>
    <source>
        <strain evidence="1">ISS1029</strain>
    </source>
</reference>
<name>A0A0V1I654_9BILA</name>
<dbReference type="EMBL" id="JYDP01000003">
    <property type="protein sequence ID" value="KRZ18335.1"/>
    <property type="molecule type" value="Genomic_DNA"/>
</dbReference>
<proteinExistence type="predicted"/>
<protein>
    <submittedName>
        <fullName evidence="1">Uncharacterized protein</fullName>
    </submittedName>
</protein>
<organism evidence="1 2">
    <name type="scientific">Trichinella zimbabwensis</name>
    <dbReference type="NCBI Taxonomy" id="268475"/>
    <lineage>
        <taxon>Eukaryota</taxon>
        <taxon>Metazoa</taxon>
        <taxon>Ecdysozoa</taxon>
        <taxon>Nematoda</taxon>
        <taxon>Enoplea</taxon>
        <taxon>Dorylaimia</taxon>
        <taxon>Trichinellida</taxon>
        <taxon>Trichinellidae</taxon>
        <taxon>Trichinella</taxon>
    </lineage>
</organism>
<sequence>MQRKLNIEETFDERSTTFQSLNGVKRYYCKQQYNRMDGCMVYWFSTLLHTTFTVRKITLIISKLYTTRLYVYNSKNTPLVSLRNIDVPVP</sequence>
<dbReference type="AlphaFoldDB" id="A0A0V1I654"/>
<gene>
    <name evidence="1" type="ORF">T11_11845</name>
</gene>
<evidence type="ECO:0000313" key="1">
    <source>
        <dbReference type="EMBL" id="KRZ18335.1"/>
    </source>
</evidence>
<keyword evidence="2" id="KW-1185">Reference proteome</keyword>
<accession>A0A0V1I654</accession>